<feature type="transmembrane region" description="Helical" evidence="9">
    <location>
        <begin position="153"/>
        <end position="180"/>
    </location>
</feature>
<evidence type="ECO:0000256" key="2">
    <source>
        <dbReference type="ARBA" id="ARBA00012438"/>
    </source>
</evidence>
<keyword evidence="7" id="KW-0067">ATP-binding</keyword>
<dbReference type="InterPro" id="IPR036890">
    <property type="entry name" value="HATPase_C_sf"/>
</dbReference>
<keyword evidence="4" id="KW-0808">Transferase</keyword>
<organism evidence="11 12">
    <name type="scientific">Sulfurihydrogenibium yellowstonense SS-5</name>
    <dbReference type="NCBI Taxonomy" id="432331"/>
    <lineage>
        <taxon>Bacteria</taxon>
        <taxon>Pseudomonadati</taxon>
        <taxon>Aquificota</taxon>
        <taxon>Aquificia</taxon>
        <taxon>Aquificales</taxon>
        <taxon>Hydrogenothermaceae</taxon>
        <taxon>Sulfurihydrogenibium</taxon>
    </lineage>
</organism>
<dbReference type="SMART" id="SM00387">
    <property type="entry name" value="HATPase_c"/>
    <property type="match status" value="1"/>
</dbReference>
<evidence type="ECO:0000256" key="9">
    <source>
        <dbReference type="SAM" id="Phobius"/>
    </source>
</evidence>
<evidence type="ECO:0000256" key="1">
    <source>
        <dbReference type="ARBA" id="ARBA00000085"/>
    </source>
</evidence>
<dbReference type="InterPro" id="IPR004358">
    <property type="entry name" value="Sig_transdc_His_kin-like_C"/>
</dbReference>
<dbReference type="CDD" id="cd00082">
    <property type="entry name" value="HisKA"/>
    <property type="match status" value="1"/>
</dbReference>
<dbReference type="PANTHER" id="PTHR43065">
    <property type="entry name" value="SENSOR HISTIDINE KINASE"/>
    <property type="match status" value="1"/>
</dbReference>
<keyword evidence="5" id="KW-0547">Nucleotide-binding</keyword>
<evidence type="ECO:0000256" key="5">
    <source>
        <dbReference type="ARBA" id="ARBA00022741"/>
    </source>
</evidence>
<evidence type="ECO:0000256" key="3">
    <source>
        <dbReference type="ARBA" id="ARBA00022553"/>
    </source>
</evidence>
<evidence type="ECO:0000256" key="8">
    <source>
        <dbReference type="ARBA" id="ARBA00023012"/>
    </source>
</evidence>
<dbReference type="InterPro" id="IPR003661">
    <property type="entry name" value="HisK_dim/P_dom"/>
</dbReference>
<dbReference type="SUPFAM" id="SSF55874">
    <property type="entry name" value="ATPase domain of HSP90 chaperone/DNA topoisomerase II/histidine kinase"/>
    <property type="match status" value="1"/>
</dbReference>
<accession>C4FJ74</accession>
<keyword evidence="12" id="KW-1185">Reference proteome</keyword>
<dbReference type="SMART" id="SM00388">
    <property type="entry name" value="HisKA"/>
    <property type="match status" value="1"/>
</dbReference>
<dbReference type="GO" id="GO:0005524">
    <property type="term" value="F:ATP binding"/>
    <property type="evidence" value="ECO:0007669"/>
    <property type="project" value="UniProtKB-KW"/>
</dbReference>
<dbReference type="Gene3D" id="3.30.565.10">
    <property type="entry name" value="Histidine kinase-like ATPase, C-terminal domain"/>
    <property type="match status" value="1"/>
</dbReference>
<dbReference type="OrthoDB" id="224978at2"/>
<protein>
    <recommendedName>
        <fullName evidence="2">histidine kinase</fullName>
        <ecNumber evidence="2">2.7.13.3</ecNumber>
    </recommendedName>
</protein>
<sequence length="520" mass="59653">MILRNLSIKLKTSLSTAIYVLIILTGSIIFTVSNFYDRILNDRILSLEENITSLAESYKEKIIVKNFEKIDEFVNFLTRNKAIKQVYVLDKDGTIIGSNNLSLLGYKYNEKNINGLAKFIYDLKVDTEIIGKLIVFYDIETIENELKEDIQKIVYPLSIVVLFIFIATFTGIFFISSILVKPLVELKEKIINLFNLDFQNLKDIVNLKPVIKQEKKCDKDISTTCWLTSENAGEVLFDIGSKAIKECPKCQMFNNLSGDEINKLTFSFYIMISSLNDYINKLEEAHRERETLSCMAAMGEMSAKIAHEIKNALYSISNAAYYIKTNSDNEIIKEFGKIIKEESSRLNEMTVSFLNFSKLIEPKFSYTNINKVIEDSVKLLAYDCEDYNIKLELNLDKNLPSSMVDKNLFKQVIVNLVLNSIDAIKEKNIQDGYIKISTYYNKDKNKIQITAQDNGIGIKQEHKDKIFKPFFTTKQKGTGLGLPMVYKIVFSHKGTINLISEYGKYTKFIIELPLEVKDDV</sequence>
<feature type="transmembrane region" description="Helical" evidence="9">
    <location>
        <begin position="16"/>
        <end position="36"/>
    </location>
</feature>
<gene>
    <name evidence="11" type="ORF">SULYE_0616</name>
</gene>
<evidence type="ECO:0000313" key="12">
    <source>
        <dbReference type="Proteomes" id="UP000005540"/>
    </source>
</evidence>
<dbReference type="InterPro" id="IPR003594">
    <property type="entry name" value="HATPase_dom"/>
</dbReference>
<reference evidence="11 12" key="1">
    <citation type="submission" date="2009-04" db="EMBL/GenBank/DDBJ databases">
        <authorList>
            <person name="Reysenbach A.-L."/>
            <person name="Heidelberg J.F."/>
            <person name="Nelson W.C."/>
        </authorList>
    </citation>
    <scope>NUCLEOTIDE SEQUENCE [LARGE SCALE GENOMIC DNA]</scope>
    <source>
        <strain evidence="11 12">SS-5</strain>
    </source>
</reference>
<dbReference type="AlphaFoldDB" id="C4FJ74"/>
<dbReference type="InterPro" id="IPR036097">
    <property type="entry name" value="HisK_dim/P_sf"/>
</dbReference>
<keyword evidence="3" id="KW-0597">Phosphoprotein</keyword>
<name>C4FJ74_9AQUI</name>
<proteinExistence type="predicted"/>
<dbReference type="Gene3D" id="1.10.287.130">
    <property type="match status" value="1"/>
</dbReference>
<keyword evidence="6 11" id="KW-0418">Kinase</keyword>
<dbReference type="EMBL" id="ABZS01000045">
    <property type="protein sequence ID" value="EEP60873.1"/>
    <property type="molecule type" value="Genomic_DNA"/>
</dbReference>
<evidence type="ECO:0000256" key="6">
    <source>
        <dbReference type="ARBA" id="ARBA00022777"/>
    </source>
</evidence>
<evidence type="ECO:0000256" key="7">
    <source>
        <dbReference type="ARBA" id="ARBA00022840"/>
    </source>
</evidence>
<comment type="caution">
    <text evidence="11">The sequence shown here is derived from an EMBL/GenBank/DDBJ whole genome shotgun (WGS) entry which is preliminary data.</text>
</comment>
<dbReference type="RefSeq" id="WP_007546311.1">
    <property type="nucleotide sequence ID" value="NZ_ABZS01000045.1"/>
</dbReference>
<keyword evidence="9" id="KW-0812">Transmembrane</keyword>
<dbReference type="Pfam" id="PF00512">
    <property type="entry name" value="HisKA"/>
    <property type="match status" value="1"/>
</dbReference>
<dbReference type="PROSITE" id="PS50109">
    <property type="entry name" value="HIS_KIN"/>
    <property type="match status" value="1"/>
</dbReference>
<keyword evidence="9" id="KW-1133">Transmembrane helix</keyword>
<evidence type="ECO:0000256" key="4">
    <source>
        <dbReference type="ARBA" id="ARBA00022679"/>
    </source>
</evidence>
<dbReference type="GO" id="GO:0000155">
    <property type="term" value="F:phosphorelay sensor kinase activity"/>
    <property type="evidence" value="ECO:0007669"/>
    <property type="project" value="InterPro"/>
</dbReference>
<evidence type="ECO:0000259" key="10">
    <source>
        <dbReference type="PROSITE" id="PS50109"/>
    </source>
</evidence>
<dbReference type="Pfam" id="PF02518">
    <property type="entry name" value="HATPase_c"/>
    <property type="match status" value="1"/>
</dbReference>
<dbReference type="PRINTS" id="PR00344">
    <property type="entry name" value="BCTRLSENSOR"/>
</dbReference>
<dbReference type="PANTHER" id="PTHR43065:SF10">
    <property type="entry name" value="PEROXIDE STRESS-ACTIVATED HISTIDINE KINASE MAK3"/>
    <property type="match status" value="1"/>
</dbReference>
<dbReference type="Proteomes" id="UP000005540">
    <property type="component" value="Unassembled WGS sequence"/>
</dbReference>
<keyword evidence="8" id="KW-0902">Two-component regulatory system</keyword>
<keyword evidence="9" id="KW-0472">Membrane</keyword>
<dbReference type="EC" id="2.7.13.3" evidence="2"/>
<evidence type="ECO:0000313" key="11">
    <source>
        <dbReference type="EMBL" id="EEP60873.1"/>
    </source>
</evidence>
<dbReference type="InterPro" id="IPR005467">
    <property type="entry name" value="His_kinase_dom"/>
</dbReference>
<comment type="catalytic activity">
    <reaction evidence="1">
        <text>ATP + protein L-histidine = ADP + protein N-phospho-L-histidine.</text>
        <dbReference type="EC" id="2.7.13.3"/>
    </reaction>
</comment>
<dbReference type="SUPFAM" id="SSF47384">
    <property type="entry name" value="Homodimeric domain of signal transducing histidine kinase"/>
    <property type="match status" value="1"/>
</dbReference>
<feature type="domain" description="Histidine kinase" evidence="10">
    <location>
        <begin position="304"/>
        <end position="516"/>
    </location>
</feature>